<dbReference type="AlphaFoldDB" id="A0A7V8U829"/>
<accession>A0A7V8U829</accession>
<proteinExistence type="predicted"/>
<dbReference type="InterPro" id="IPR021795">
    <property type="entry name" value="DUF3363"/>
</dbReference>
<evidence type="ECO:0000256" key="1">
    <source>
        <dbReference type="SAM" id="MobiDB-lite"/>
    </source>
</evidence>
<name>A0A7V8U829_9SPHN</name>
<sequence>MLKCDGASMPSLSLVVKFGAKLPLSGAIGQLGSLAMDSEFDIEMHQGPNRRGLVHAGGKSLIGQVVMASKRHARTSLERRSARAQGTGRHGRGRDAALRFRATDKARRVVIKARIVRHTGKAFASGPMSRHIAYLRREGVTRDQQHGDLFDGDRDRADGDAFASRCHDDRHHFRFIISPEDATELADLRVFTRELILDMARDLGTGLDWIGADHWNTDNPHVHVLVRGRTDQGTDLIVDREYMRHGLRFRAEQRATLELGMRTDRDILSARHREVAAERWTSLDASLAQLQDRDGLIDLRFDPKGDRRHQTLLAGRIETLAKMELASALAPGLWTLSGNAEDVLRQIELRGDIIKSMHAGLERRPNAVDQQRVPTDVSDWRGQDIASPMGQDNGRERLLRPGNSGANPGDQAVYGVQRPDELVPTHEKQRSATLDGVPGPAMDSLADPGPISVSQHISADGPTWLDEQLILGRPGKADAGLSLEVRQALHDRMAHLVRQGIASQQDGQVLLPSNLLDRLHRHEFEKVQESISKTTGKPMLPNQFGESVEGIYRGQFRLSAGRFALIDNGFALQLVPWQRELERHLGDTVSGLVNEHGRVDWTFSRERSIGL</sequence>
<evidence type="ECO:0000313" key="3">
    <source>
        <dbReference type="Proteomes" id="UP000589292"/>
    </source>
</evidence>
<feature type="region of interest" description="Disordered" evidence="1">
    <location>
        <begin position="75"/>
        <end position="94"/>
    </location>
</feature>
<organism evidence="2 3">
    <name type="scientific">Sphingomonas ursincola</name>
    <dbReference type="NCBI Taxonomy" id="56361"/>
    <lineage>
        <taxon>Bacteria</taxon>
        <taxon>Pseudomonadati</taxon>
        <taxon>Pseudomonadota</taxon>
        <taxon>Alphaproteobacteria</taxon>
        <taxon>Sphingomonadales</taxon>
        <taxon>Sphingomonadaceae</taxon>
        <taxon>Sphingomonas</taxon>
    </lineage>
</organism>
<dbReference type="Proteomes" id="UP000589292">
    <property type="component" value="Unassembled WGS sequence"/>
</dbReference>
<gene>
    <name evidence="2" type="ORF">FG486_06280</name>
</gene>
<dbReference type="Pfam" id="PF11843">
    <property type="entry name" value="DUF3363"/>
    <property type="match status" value="2"/>
</dbReference>
<reference evidence="2 3" key="1">
    <citation type="journal article" date="1994" name="Int. J. Syst. Bacteriol.">
        <title>Phylogenetic positions of novel aerobic, bacteriochlorophyll a-containing bacteria and description of Roseococcus thiosulfatophilus gen. nov., sp. nov., Erythromicrobium ramosum gen. nov., sp. nov., and Erythrobacter litoralis sp. nov.</title>
        <authorList>
            <person name="Yurkov V."/>
            <person name="Stackebrandt E."/>
            <person name="Holmes A."/>
            <person name="Fuerst J.A."/>
            <person name="Hugenholtz P."/>
            <person name="Golecki J."/>
            <person name="Gad'on N."/>
            <person name="Gorlenko V.M."/>
            <person name="Kompantseva E.I."/>
            <person name="Drews G."/>
        </authorList>
    </citation>
    <scope>NUCLEOTIDE SEQUENCE [LARGE SCALE GENOMIC DNA]</scope>
    <source>
        <strain evidence="2 3">KR-99</strain>
    </source>
</reference>
<evidence type="ECO:0000313" key="2">
    <source>
        <dbReference type="EMBL" id="MBA1373940.1"/>
    </source>
</evidence>
<keyword evidence="3" id="KW-1185">Reference proteome</keyword>
<protein>
    <submittedName>
        <fullName evidence="2">DUF3363 domain-containing protein</fullName>
    </submittedName>
</protein>
<comment type="caution">
    <text evidence="2">The sequence shown here is derived from an EMBL/GenBank/DDBJ whole genome shotgun (WGS) entry which is preliminary data.</text>
</comment>
<dbReference type="EMBL" id="VDES01000002">
    <property type="protein sequence ID" value="MBA1373940.1"/>
    <property type="molecule type" value="Genomic_DNA"/>
</dbReference>
<feature type="region of interest" description="Disordered" evidence="1">
    <location>
        <begin position="365"/>
        <end position="411"/>
    </location>
</feature>